<protein>
    <recommendedName>
        <fullName evidence="4">RRM domain-containing protein</fullName>
    </recommendedName>
</protein>
<dbReference type="InterPro" id="IPR050502">
    <property type="entry name" value="Euk_RNA-bind_prot"/>
</dbReference>
<evidence type="ECO:0000259" key="4">
    <source>
        <dbReference type="PROSITE" id="PS50102"/>
    </source>
</evidence>
<dbReference type="EMBL" id="KI925456">
    <property type="protein sequence ID" value="ETW84356.1"/>
    <property type="molecule type" value="Genomic_DNA"/>
</dbReference>
<dbReference type="InParanoid" id="W4KH43"/>
<feature type="compositionally biased region" description="Basic residues" evidence="3">
    <location>
        <begin position="65"/>
        <end position="75"/>
    </location>
</feature>
<keyword evidence="1 2" id="KW-0694">RNA-binding</keyword>
<dbReference type="InterPro" id="IPR012677">
    <property type="entry name" value="Nucleotide-bd_a/b_plait_sf"/>
</dbReference>
<dbReference type="KEGG" id="hir:HETIRDRAFT_313698"/>
<dbReference type="Pfam" id="PF00076">
    <property type="entry name" value="RRM_1"/>
    <property type="match status" value="1"/>
</dbReference>
<evidence type="ECO:0000256" key="3">
    <source>
        <dbReference type="SAM" id="MobiDB-lite"/>
    </source>
</evidence>
<accession>W4KH43</accession>
<feature type="region of interest" description="Disordered" evidence="3">
    <location>
        <begin position="1"/>
        <end position="93"/>
    </location>
</feature>
<dbReference type="PROSITE" id="PS50102">
    <property type="entry name" value="RRM"/>
    <property type="match status" value="1"/>
</dbReference>
<proteinExistence type="predicted"/>
<name>W4KH43_HETIT</name>
<dbReference type="HOGENOM" id="CLU_1133700_0_0_1"/>
<feature type="compositionally biased region" description="Basic and acidic residues" evidence="3">
    <location>
        <begin position="76"/>
        <end position="93"/>
    </location>
</feature>
<dbReference type="OrthoDB" id="4726at2759"/>
<reference evidence="5 6" key="1">
    <citation type="journal article" date="2012" name="New Phytol.">
        <title>Insight into trade-off between wood decay and parasitism from the genome of a fungal forest pathogen.</title>
        <authorList>
            <person name="Olson A."/>
            <person name="Aerts A."/>
            <person name="Asiegbu F."/>
            <person name="Belbahri L."/>
            <person name="Bouzid O."/>
            <person name="Broberg A."/>
            <person name="Canback B."/>
            <person name="Coutinho P.M."/>
            <person name="Cullen D."/>
            <person name="Dalman K."/>
            <person name="Deflorio G."/>
            <person name="van Diepen L.T."/>
            <person name="Dunand C."/>
            <person name="Duplessis S."/>
            <person name="Durling M."/>
            <person name="Gonthier P."/>
            <person name="Grimwood J."/>
            <person name="Fossdal C.G."/>
            <person name="Hansson D."/>
            <person name="Henrissat B."/>
            <person name="Hietala A."/>
            <person name="Himmelstrand K."/>
            <person name="Hoffmeister D."/>
            <person name="Hogberg N."/>
            <person name="James T.Y."/>
            <person name="Karlsson M."/>
            <person name="Kohler A."/>
            <person name="Kues U."/>
            <person name="Lee Y.H."/>
            <person name="Lin Y.C."/>
            <person name="Lind M."/>
            <person name="Lindquist E."/>
            <person name="Lombard V."/>
            <person name="Lucas S."/>
            <person name="Lunden K."/>
            <person name="Morin E."/>
            <person name="Murat C."/>
            <person name="Park J."/>
            <person name="Raffaello T."/>
            <person name="Rouze P."/>
            <person name="Salamov A."/>
            <person name="Schmutz J."/>
            <person name="Solheim H."/>
            <person name="Stahlberg J."/>
            <person name="Velez H."/>
            <person name="de Vries R.P."/>
            <person name="Wiebenga A."/>
            <person name="Woodward S."/>
            <person name="Yakovlev I."/>
            <person name="Garbelotto M."/>
            <person name="Martin F."/>
            <person name="Grigoriev I.V."/>
            <person name="Stenlid J."/>
        </authorList>
    </citation>
    <scope>NUCLEOTIDE SEQUENCE [LARGE SCALE GENOMIC DNA]</scope>
    <source>
        <strain evidence="5 6">TC 32-1</strain>
    </source>
</reference>
<gene>
    <name evidence="5" type="ORF">HETIRDRAFT_313698</name>
</gene>
<evidence type="ECO:0000256" key="2">
    <source>
        <dbReference type="PROSITE-ProRule" id="PRU00176"/>
    </source>
</evidence>
<dbReference type="PANTHER" id="PTHR48025:SF6">
    <property type="entry name" value="RRM DOMAIN-CONTAINING PROTEIN"/>
    <property type="match status" value="1"/>
</dbReference>
<dbReference type="STRING" id="747525.W4KH43"/>
<evidence type="ECO:0000313" key="5">
    <source>
        <dbReference type="EMBL" id="ETW84356.1"/>
    </source>
</evidence>
<dbReference type="AlphaFoldDB" id="W4KH43"/>
<dbReference type="eggNOG" id="ENOG502R19A">
    <property type="taxonomic scope" value="Eukaryota"/>
</dbReference>
<feature type="domain" description="RRM" evidence="4">
    <location>
        <begin position="102"/>
        <end position="181"/>
    </location>
</feature>
<dbReference type="RefSeq" id="XP_009544037.1">
    <property type="nucleotide sequence ID" value="XM_009545742.1"/>
</dbReference>
<dbReference type="GeneID" id="20670054"/>
<dbReference type="CDD" id="cd00590">
    <property type="entry name" value="RRM_SF"/>
    <property type="match status" value="1"/>
</dbReference>
<dbReference type="Proteomes" id="UP000030671">
    <property type="component" value="Unassembled WGS sequence"/>
</dbReference>
<dbReference type="InterPro" id="IPR035979">
    <property type="entry name" value="RBD_domain_sf"/>
</dbReference>
<keyword evidence="6" id="KW-1185">Reference proteome</keyword>
<dbReference type="SMART" id="SM00360">
    <property type="entry name" value="RRM"/>
    <property type="match status" value="1"/>
</dbReference>
<evidence type="ECO:0000313" key="6">
    <source>
        <dbReference type="Proteomes" id="UP000030671"/>
    </source>
</evidence>
<feature type="compositionally biased region" description="Polar residues" evidence="3">
    <location>
        <begin position="7"/>
        <end position="21"/>
    </location>
</feature>
<feature type="compositionally biased region" description="Basic residues" evidence="3">
    <location>
        <begin position="33"/>
        <end position="48"/>
    </location>
</feature>
<sequence>MTRFRVPQSSSDVLNVNNPDAGTSAVRSEVRRPQPRRINRPRVSRKAFAKLPNADPVVKTDGGRVRSKSTTKARKRAEAAEHAAQKKEAARQEQAERRKRWKYVFVGNLSSNITVADLSELFAPCGTIKDITIRCSQGSVVSSRGEKGRYYASIIFERAASAVGALKLDKHEYRGATITVSPIAFDLPEAQAIQTAQSITGNEKPNMVTRLKRALFRQATLLSLDDPDANPQNHIMGFSFANTVA</sequence>
<dbReference type="InterPro" id="IPR000504">
    <property type="entry name" value="RRM_dom"/>
</dbReference>
<dbReference type="Gene3D" id="3.30.70.330">
    <property type="match status" value="1"/>
</dbReference>
<dbReference type="SUPFAM" id="SSF54928">
    <property type="entry name" value="RNA-binding domain, RBD"/>
    <property type="match status" value="1"/>
</dbReference>
<organism evidence="5 6">
    <name type="scientific">Heterobasidion irregulare (strain TC 32-1)</name>
    <dbReference type="NCBI Taxonomy" id="747525"/>
    <lineage>
        <taxon>Eukaryota</taxon>
        <taxon>Fungi</taxon>
        <taxon>Dikarya</taxon>
        <taxon>Basidiomycota</taxon>
        <taxon>Agaricomycotina</taxon>
        <taxon>Agaricomycetes</taxon>
        <taxon>Russulales</taxon>
        <taxon>Bondarzewiaceae</taxon>
        <taxon>Heterobasidion</taxon>
        <taxon>Heterobasidion annosum species complex</taxon>
    </lineage>
</organism>
<dbReference type="PANTHER" id="PTHR48025">
    <property type="entry name" value="OS02G0815200 PROTEIN"/>
    <property type="match status" value="1"/>
</dbReference>
<dbReference type="GO" id="GO:0003729">
    <property type="term" value="F:mRNA binding"/>
    <property type="evidence" value="ECO:0007669"/>
    <property type="project" value="TreeGrafter"/>
</dbReference>
<evidence type="ECO:0000256" key="1">
    <source>
        <dbReference type="ARBA" id="ARBA00022884"/>
    </source>
</evidence>